<proteinExistence type="predicted"/>
<dbReference type="Gene3D" id="3.60.40.10">
    <property type="entry name" value="PPM-type phosphatase domain"/>
    <property type="match status" value="1"/>
</dbReference>
<reference evidence="2 3" key="1">
    <citation type="submission" date="2016-10" db="EMBL/GenBank/DDBJ databases">
        <authorList>
            <person name="de Groot N.N."/>
        </authorList>
    </citation>
    <scope>NUCLEOTIDE SEQUENCE [LARGE SCALE GENOMIC DNA]</scope>
    <source>
        <strain evidence="2 3">CGMCC 4.6533</strain>
    </source>
</reference>
<dbReference type="Proteomes" id="UP000199202">
    <property type="component" value="Unassembled WGS sequence"/>
</dbReference>
<evidence type="ECO:0000313" key="2">
    <source>
        <dbReference type="EMBL" id="SDI36060.1"/>
    </source>
</evidence>
<dbReference type="Pfam" id="PF13672">
    <property type="entry name" value="PP2C_2"/>
    <property type="match status" value="1"/>
</dbReference>
<dbReference type="OrthoDB" id="3190646at2"/>
<evidence type="ECO:0000259" key="1">
    <source>
        <dbReference type="Pfam" id="PF13672"/>
    </source>
</evidence>
<sequence length="256" mass="26739">MFAEVTHSSRAGSERPNEDLVLAGPSWAVVLDGATAAPGVDSGCAHDVAWLVGRLGSALAAGLAAGHNGSLAGLLEQAVEEVCATHRGTCDLRNPDSPSSTVAMVRGARGRVEYLVLGDSPVAFLRADGRAEVVSDERLDRLPGGRPYSVELVRRLRNARGGFWVAGALPEAARQAVCGSVAAHDLRGVGVFTDGATRLVDWYGWSWGDLLAAMESSGPAAVLGAVRELEAARGPVRGKRHDDATAAWLRLDPFSP</sequence>
<name>A0A1G8JZR8_9ACTN</name>
<dbReference type="InterPro" id="IPR036457">
    <property type="entry name" value="PPM-type-like_dom_sf"/>
</dbReference>
<dbReference type="SUPFAM" id="SSF81606">
    <property type="entry name" value="PP2C-like"/>
    <property type="match status" value="1"/>
</dbReference>
<dbReference type="AlphaFoldDB" id="A0A1G8JZR8"/>
<evidence type="ECO:0000313" key="3">
    <source>
        <dbReference type="Proteomes" id="UP000199202"/>
    </source>
</evidence>
<gene>
    <name evidence="2" type="ORF">SAMN05421869_105219</name>
</gene>
<protein>
    <submittedName>
        <fullName evidence="2">Protein phosphatase 2C</fullName>
    </submittedName>
</protein>
<keyword evidence="3" id="KW-1185">Reference proteome</keyword>
<dbReference type="InterPro" id="IPR001932">
    <property type="entry name" value="PPM-type_phosphatase-like_dom"/>
</dbReference>
<dbReference type="EMBL" id="FNDJ01000005">
    <property type="protein sequence ID" value="SDI36060.1"/>
    <property type="molecule type" value="Genomic_DNA"/>
</dbReference>
<dbReference type="RefSeq" id="WP_090931230.1">
    <property type="nucleotide sequence ID" value="NZ_FNDJ01000005.1"/>
</dbReference>
<accession>A0A1G8JZR8</accession>
<organism evidence="2 3">
    <name type="scientific">Nonomuraea jiangxiensis</name>
    <dbReference type="NCBI Taxonomy" id="633440"/>
    <lineage>
        <taxon>Bacteria</taxon>
        <taxon>Bacillati</taxon>
        <taxon>Actinomycetota</taxon>
        <taxon>Actinomycetes</taxon>
        <taxon>Streptosporangiales</taxon>
        <taxon>Streptosporangiaceae</taxon>
        <taxon>Nonomuraea</taxon>
    </lineage>
</organism>
<dbReference type="STRING" id="633440.SAMN05421869_105219"/>
<feature type="domain" description="PPM-type phosphatase" evidence="1">
    <location>
        <begin position="15"/>
        <end position="216"/>
    </location>
</feature>